<evidence type="ECO:0000256" key="6">
    <source>
        <dbReference type="ARBA" id="ARBA00023180"/>
    </source>
</evidence>
<gene>
    <name evidence="9" type="primary">Gyc32E</name>
    <name evidence="9" type="ORF">EVAR_89277_1</name>
</gene>
<dbReference type="GO" id="GO:0005886">
    <property type="term" value="C:plasma membrane"/>
    <property type="evidence" value="ECO:0007669"/>
    <property type="project" value="TreeGrafter"/>
</dbReference>
<feature type="domain" description="Guanylate cyclase" evidence="8">
    <location>
        <begin position="19"/>
        <end position="114"/>
    </location>
</feature>
<dbReference type="PANTHER" id="PTHR11920:SF335">
    <property type="entry name" value="GUANYLATE CYCLASE"/>
    <property type="match status" value="1"/>
</dbReference>
<dbReference type="CDD" id="cd07302">
    <property type="entry name" value="CHD"/>
    <property type="match status" value="1"/>
</dbReference>
<dbReference type="OrthoDB" id="1890790at2759"/>
<evidence type="ECO:0000313" key="9">
    <source>
        <dbReference type="EMBL" id="GBP39055.1"/>
    </source>
</evidence>
<dbReference type="PROSITE" id="PS50125">
    <property type="entry name" value="GUANYLATE_CYCLASE_2"/>
    <property type="match status" value="1"/>
</dbReference>
<organism evidence="9 10">
    <name type="scientific">Eumeta variegata</name>
    <name type="common">Bagworm moth</name>
    <name type="synonym">Eumeta japonica</name>
    <dbReference type="NCBI Taxonomy" id="151549"/>
    <lineage>
        <taxon>Eukaryota</taxon>
        <taxon>Metazoa</taxon>
        <taxon>Ecdysozoa</taxon>
        <taxon>Arthropoda</taxon>
        <taxon>Hexapoda</taxon>
        <taxon>Insecta</taxon>
        <taxon>Pterygota</taxon>
        <taxon>Neoptera</taxon>
        <taxon>Endopterygota</taxon>
        <taxon>Lepidoptera</taxon>
        <taxon>Glossata</taxon>
        <taxon>Ditrysia</taxon>
        <taxon>Tineoidea</taxon>
        <taxon>Psychidae</taxon>
        <taxon>Oiketicinae</taxon>
        <taxon>Eumeta</taxon>
    </lineage>
</organism>
<evidence type="ECO:0000256" key="4">
    <source>
        <dbReference type="ARBA" id="ARBA00022989"/>
    </source>
</evidence>
<dbReference type="SUPFAM" id="SSF55073">
    <property type="entry name" value="Nucleotide cyclase"/>
    <property type="match status" value="1"/>
</dbReference>
<evidence type="ECO:0000259" key="8">
    <source>
        <dbReference type="PROSITE" id="PS50125"/>
    </source>
</evidence>
<evidence type="ECO:0000256" key="5">
    <source>
        <dbReference type="ARBA" id="ARBA00023136"/>
    </source>
</evidence>
<evidence type="ECO:0000256" key="1">
    <source>
        <dbReference type="ARBA" id="ARBA00004370"/>
    </source>
</evidence>
<dbReference type="GO" id="GO:0001653">
    <property type="term" value="F:peptide receptor activity"/>
    <property type="evidence" value="ECO:0007669"/>
    <property type="project" value="TreeGrafter"/>
</dbReference>
<dbReference type="GO" id="GO:0000166">
    <property type="term" value="F:nucleotide binding"/>
    <property type="evidence" value="ECO:0007669"/>
    <property type="project" value="UniProtKB-KW"/>
</dbReference>
<keyword evidence="4" id="KW-1133">Transmembrane helix</keyword>
<dbReference type="STRING" id="151549.A0A4C1VMR3"/>
<name>A0A4C1VMR3_EUMVA</name>
<keyword evidence="6" id="KW-0325">Glycoprotein</keyword>
<evidence type="ECO:0000256" key="3">
    <source>
        <dbReference type="ARBA" id="ARBA00022741"/>
    </source>
</evidence>
<evidence type="ECO:0000256" key="7">
    <source>
        <dbReference type="ARBA" id="ARBA00023239"/>
    </source>
</evidence>
<dbReference type="GO" id="GO:0004383">
    <property type="term" value="F:guanylate cyclase activity"/>
    <property type="evidence" value="ECO:0007669"/>
    <property type="project" value="TreeGrafter"/>
</dbReference>
<protein>
    <submittedName>
        <fullName evidence="9">Guanylate cyclase 32E</fullName>
    </submittedName>
</protein>
<dbReference type="EMBL" id="BGZK01000358">
    <property type="protein sequence ID" value="GBP39055.1"/>
    <property type="molecule type" value="Genomic_DNA"/>
</dbReference>
<dbReference type="AlphaFoldDB" id="A0A4C1VMR3"/>
<keyword evidence="10" id="KW-1185">Reference proteome</keyword>
<keyword evidence="7" id="KW-0456">Lyase</keyword>
<dbReference type="Proteomes" id="UP000299102">
    <property type="component" value="Unassembled WGS sequence"/>
</dbReference>
<keyword evidence="5" id="KW-0472">Membrane</keyword>
<comment type="subcellular location">
    <subcellularLocation>
        <location evidence="1">Membrane</location>
    </subcellularLocation>
</comment>
<evidence type="ECO:0000256" key="2">
    <source>
        <dbReference type="ARBA" id="ARBA00022692"/>
    </source>
</evidence>
<keyword evidence="2" id="KW-0812">Transmembrane</keyword>
<dbReference type="GO" id="GO:0007168">
    <property type="term" value="P:receptor guanylyl cyclase signaling pathway"/>
    <property type="evidence" value="ECO:0007669"/>
    <property type="project" value="TreeGrafter"/>
</dbReference>
<dbReference type="GO" id="GO:0035556">
    <property type="term" value="P:intracellular signal transduction"/>
    <property type="evidence" value="ECO:0007669"/>
    <property type="project" value="InterPro"/>
</dbReference>
<dbReference type="PANTHER" id="PTHR11920">
    <property type="entry name" value="GUANYLYL CYCLASE"/>
    <property type="match status" value="1"/>
</dbReference>
<reference evidence="9 10" key="1">
    <citation type="journal article" date="2019" name="Commun. Biol.">
        <title>The bagworm genome reveals a unique fibroin gene that provides high tensile strength.</title>
        <authorList>
            <person name="Kono N."/>
            <person name="Nakamura H."/>
            <person name="Ohtoshi R."/>
            <person name="Tomita M."/>
            <person name="Numata K."/>
            <person name="Arakawa K."/>
        </authorList>
    </citation>
    <scope>NUCLEOTIDE SEQUENCE [LARGE SCALE GENOMIC DNA]</scope>
</reference>
<dbReference type="Gene3D" id="3.30.70.1230">
    <property type="entry name" value="Nucleotide cyclase"/>
    <property type="match status" value="1"/>
</dbReference>
<dbReference type="InterPro" id="IPR001054">
    <property type="entry name" value="A/G_cyclase"/>
</dbReference>
<dbReference type="InterPro" id="IPR050401">
    <property type="entry name" value="Cyclic_nucleotide_synthase"/>
</dbReference>
<proteinExistence type="predicted"/>
<dbReference type="InterPro" id="IPR029787">
    <property type="entry name" value="Nucleotide_cyclase"/>
</dbReference>
<comment type="caution">
    <text evidence="9">The sequence shown here is derived from an EMBL/GenBank/DDBJ whole genome shotgun (WGS) entry which is preliminary data.</text>
</comment>
<sequence>MNFNSSRLKLLVVYRRQRFKPPLRFVVVVSQQPSTRARLKVVDILNDLYTCCDTIISYYNVYKVETIGDAYMVVGGLPERCTKHASEVASLALHILDAVPNIRTRHLPAAKTTD</sequence>
<evidence type="ECO:0000313" key="10">
    <source>
        <dbReference type="Proteomes" id="UP000299102"/>
    </source>
</evidence>
<keyword evidence="3" id="KW-0547">Nucleotide-binding</keyword>
<accession>A0A4C1VMR3</accession>
<dbReference type="Pfam" id="PF00211">
    <property type="entry name" value="Guanylate_cyc"/>
    <property type="match status" value="1"/>
</dbReference>
<dbReference type="GO" id="GO:0004016">
    <property type="term" value="F:adenylate cyclase activity"/>
    <property type="evidence" value="ECO:0007669"/>
    <property type="project" value="TreeGrafter"/>
</dbReference>